<dbReference type="EMBL" id="JABUKG010000006">
    <property type="protein sequence ID" value="MBY6320782.1"/>
    <property type="molecule type" value="Genomic_DNA"/>
</dbReference>
<evidence type="ECO:0000313" key="3">
    <source>
        <dbReference type="Proteomes" id="UP001520140"/>
    </source>
</evidence>
<sequence length="550" mass="58880">MFESILARDGEERAATEHLRDGLARASDPHRFRDYNYDTAVVKLGDAHARHLLSVTLPTAIHTAATGQRGWDAAVAGVRDVLARGVDRNMVIDLLGDPDLHTARNVPVAILARLETVEVPENGSTLPVLPPEHPGADSELRAFAENTVAAIVDPRGADTQWATDLHYTHPQQQAYRNAMHALVDADALTAVRRAVPERVAAALTDREWADLARRVVDTALGADPDTLDLHLTRFDDAERDAIRAVVADVAETVTGTDPDLTAYTDELRTYLGLTDGCESTAPAADPVDAGPRSALGERPELVRTPAHADLDVAAAAEQMRRNPIRALDDDRLGAAAAQTRTRLAGLDRDVRLAAAAKTAALGGKAVAAAREDIAQTMAAAKAVQTAVDTRARAERAQARLAAARASERAAREPEMGRFGRRTVDQDRLAAATAETALWSERARSAAAAAGADRTTGAAVEQIPTAELQRRLRVAAVARTPVSGAAAARSERTRQTYGDELDRRNALSPADRAAEERARTATAHKQEAEQHLRDRTTGLDTDRSRDVGPGL</sequence>
<protein>
    <submittedName>
        <fullName evidence="2">Uncharacterized protein</fullName>
    </submittedName>
</protein>
<name>A0ABS7NV38_9NOCA</name>
<accession>A0ABS7NV38</accession>
<dbReference type="Proteomes" id="UP001520140">
    <property type="component" value="Unassembled WGS sequence"/>
</dbReference>
<organism evidence="2 3">
    <name type="scientific">Rhodococcoides kroppenstedtii</name>
    <dbReference type="NCBI Taxonomy" id="293050"/>
    <lineage>
        <taxon>Bacteria</taxon>
        <taxon>Bacillati</taxon>
        <taxon>Actinomycetota</taxon>
        <taxon>Actinomycetes</taxon>
        <taxon>Mycobacteriales</taxon>
        <taxon>Nocardiaceae</taxon>
        <taxon>Rhodococcoides</taxon>
    </lineage>
</organism>
<reference evidence="2 3" key="1">
    <citation type="submission" date="2020-06" db="EMBL/GenBank/DDBJ databases">
        <title>Taxonomy, biology and ecology of Rhodococcus bacteria occurring in California pistachio and other woody hosts as revealed by genome sequence analyses.</title>
        <authorList>
            <person name="Gai Y."/>
            <person name="Riely B."/>
        </authorList>
    </citation>
    <scope>NUCLEOTIDE SEQUENCE [LARGE SCALE GENOMIC DNA]</scope>
    <source>
        <strain evidence="2 3">BP-284</strain>
    </source>
</reference>
<proteinExistence type="predicted"/>
<comment type="caution">
    <text evidence="2">The sequence shown here is derived from an EMBL/GenBank/DDBJ whole genome shotgun (WGS) entry which is preliminary data.</text>
</comment>
<dbReference type="RefSeq" id="WP_068102115.1">
    <property type="nucleotide sequence ID" value="NZ_JABUKE010000004.1"/>
</dbReference>
<feature type="region of interest" description="Disordered" evidence="1">
    <location>
        <begin position="404"/>
        <end position="423"/>
    </location>
</feature>
<evidence type="ECO:0000256" key="1">
    <source>
        <dbReference type="SAM" id="MobiDB-lite"/>
    </source>
</evidence>
<feature type="compositionally biased region" description="Basic and acidic residues" evidence="1">
    <location>
        <begin position="405"/>
        <end position="423"/>
    </location>
</feature>
<gene>
    <name evidence="2" type="ORF">HQ605_08120</name>
</gene>
<keyword evidence="3" id="KW-1185">Reference proteome</keyword>
<feature type="region of interest" description="Disordered" evidence="1">
    <location>
        <begin position="479"/>
        <end position="550"/>
    </location>
</feature>
<feature type="compositionally biased region" description="Basic and acidic residues" evidence="1">
    <location>
        <begin position="511"/>
        <end position="550"/>
    </location>
</feature>
<evidence type="ECO:0000313" key="2">
    <source>
        <dbReference type="EMBL" id="MBY6320782.1"/>
    </source>
</evidence>